<dbReference type="OrthoDB" id="6401592at2759"/>
<sequence>MKFVVALALIAAAAAQAPPTPDPSNLQCHCSFGIHNLRDDTILFSFRPLWENACDESADRLCQEECVTQRDVLEAAGSWSVLVPERNETVGDIACGNLGRDEPTGVHCGLYHSVCDQLPRRSSHGLFEPLCCADGLYVQCS</sequence>
<feature type="signal peptide" evidence="1">
    <location>
        <begin position="1"/>
        <end position="15"/>
    </location>
</feature>
<evidence type="ECO:0000313" key="2">
    <source>
        <dbReference type="EMBL" id="KAF0296849.1"/>
    </source>
</evidence>
<dbReference type="AlphaFoldDB" id="A0A6A4VV89"/>
<gene>
    <name evidence="2" type="ORF">FJT64_005725</name>
</gene>
<evidence type="ECO:0000256" key="1">
    <source>
        <dbReference type="SAM" id="SignalP"/>
    </source>
</evidence>
<keyword evidence="1" id="KW-0732">Signal</keyword>
<keyword evidence="3" id="KW-1185">Reference proteome</keyword>
<protein>
    <submittedName>
        <fullName evidence="2">Uncharacterized protein</fullName>
    </submittedName>
</protein>
<accession>A0A6A4VV89</accession>
<feature type="chain" id="PRO_5025450008" evidence="1">
    <location>
        <begin position="16"/>
        <end position="141"/>
    </location>
</feature>
<dbReference type="Proteomes" id="UP000440578">
    <property type="component" value="Unassembled WGS sequence"/>
</dbReference>
<proteinExistence type="predicted"/>
<organism evidence="2 3">
    <name type="scientific">Amphibalanus amphitrite</name>
    <name type="common">Striped barnacle</name>
    <name type="synonym">Balanus amphitrite</name>
    <dbReference type="NCBI Taxonomy" id="1232801"/>
    <lineage>
        <taxon>Eukaryota</taxon>
        <taxon>Metazoa</taxon>
        <taxon>Ecdysozoa</taxon>
        <taxon>Arthropoda</taxon>
        <taxon>Crustacea</taxon>
        <taxon>Multicrustacea</taxon>
        <taxon>Cirripedia</taxon>
        <taxon>Thoracica</taxon>
        <taxon>Thoracicalcarea</taxon>
        <taxon>Balanomorpha</taxon>
        <taxon>Balanoidea</taxon>
        <taxon>Balanidae</taxon>
        <taxon>Amphibalaninae</taxon>
        <taxon>Amphibalanus</taxon>
    </lineage>
</organism>
<reference evidence="2 3" key="1">
    <citation type="submission" date="2019-07" db="EMBL/GenBank/DDBJ databases">
        <title>Draft genome assembly of a fouling barnacle, Amphibalanus amphitrite (Darwin, 1854): The first reference genome for Thecostraca.</title>
        <authorList>
            <person name="Kim W."/>
        </authorList>
    </citation>
    <scope>NUCLEOTIDE SEQUENCE [LARGE SCALE GENOMIC DNA]</scope>
    <source>
        <strain evidence="2">SNU_AA5</strain>
        <tissue evidence="2">Soma without cirri and trophi</tissue>
    </source>
</reference>
<name>A0A6A4VV89_AMPAM</name>
<dbReference type="EMBL" id="VIIS01001529">
    <property type="protein sequence ID" value="KAF0296849.1"/>
    <property type="molecule type" value="Genomic_DNA"/>
</dbReference>
<comment type="caution">
    <text evidence="2">The sequence shown here is derived from an EMBL/GenBank/DDBJ whole genome shotgun (WGS) entry which is preliminary data.</text>
</comment>
<evidence type="ECO:0000313" key="3">
    <source>
        <dbReference type="Proteomes" id="UP000440578"/>
    </source>
</evidence>